<reference evidence="1 2" key="1">
    <citation type="journal article" date="2021" name="Hortic Res">
        <title>High-quality reference genome and annotation aids understanding of berry development for evergreen blueberry (Vaccinium darrowii).</title>
        <authorList>
            <person name="Yu J."/>
            <person name="Hulse-Kemp A.M."/>
            <person name="Babiker E."/>
            <person name="Staton M."/>
        </authorList>
    </citation>
    <scope>NUCLEOTIDE SEQUENCE [LARGE SCALE GENOMIC DNA]</scope>
    <source>
        <strain evidence="2">cv. NJ 8807/NJ 8810</strain>
        <tissue evidence="1">Young leaf</tissue>
    </source>
</reference>
<evidence type="ECO:0000313" key="1">
    <source>
        <dbReference type="EMBL" id="KAH7838737.1"/>
    </source>
</evidence>
<protein>
    <submittedName>
        <fullName evidence="1">Uncharacterized protein</fullName>
    </submittedName>
</protein>
<proteinExistence type="predicted"/>
<gene>
    <name evidence="1" type="ORF">Vadar_030471</name>
</gene>
<dbReference type="EMBL" id="CM037156">
    <property type="protein sequence ID" value="KAH7838737.1"/>
    <property type="molecule type" value="Genomic_DNA"/>
</dbReference>
<comment type="caution">
    <text evidence="1">The sequence shown here is derived from an EMBL/GenBank/DDBJ whole genome shotgun (WGS) entry which is preliminary data.</text>
</comment>
<sequence length="710" mass="80701">MAGKITDGSNGDVGVDSYHRYEEDVGIMKEIGLDAYRFSISWPRVLPYGKISGGVNNEGIEYYNNLINELLKKGIKPYVTLFHWDLPQALDDEYGGFLSHEIVEDYKDYADLCFQKFGERVKHWITFNEPWLYTIKGYALGVTAPGRCSSWLQMNCTGGDSGTEPYIVGHHQLLAHAATSKLYKQKYQALQKGEIGITLVTHWMVPFSEARENQNAALRALDFMFGGWVPVLNKNRKQSGASFHKLFTLFVDNLLEDVSQNWLRKTYSQFGSVKDVFIPSKRSKVTGTNFGFVKYDSENSAKSAIEKTNGIWIEDKKLFVKMASFDKRHEYLQQKPNISEPSPRLASTSKKGEVKSAMPNVWSRINRKSFAQVVKGDAVGKIKEDALEKEWLLRRKVLVCTASIAKLDGWIQMEIGESIHRIKVTEEVCLQPDLENIQKSWTQTDLKEDGVGEREDGDLAGIDPFGRRLFYMSKEVVVSSKQGESKTHEEGDETSNILKMAQLANGGLQAEFQGDTSNSMGLLNSRVEDSFISNQVDCQEVVVAKSVEVVADSIENVADPIEGGSDWLSDYPRGIYDTLHYIKKKYNNPPIYITENGCNELDNATLSLEEALDDKKRVDYFYGHLSFLLQAIKEGANVKGYFAWSLLDNFEWMSGYTLRFGINYVDFNDGLKRYPKLSAKWFKNFLKQEDMQFELNDFSNYINDFAHSLE</sequence>
<evidence type="ECO:0000313" key="2">
    <source>
        <dbReference type="Proteomes" id="UP000828048"/>
    </source>
</evidence>
<dbReference type="Proteomes" id="UP000828048">
    <property type="component" value="Chromosome 6"/>
</dbReference>
<accession>A0ACB7XD69</accession>
<organism evidence="1 2">
    <name type="scientific">Vaccinium darrowii</name>
    <dbReference type="NCBI Taxonomy" id="229202"/>
    <lineage>
        <taxon>Eukaryota</taxon>
        <taxon>Viridiplantae</taxon>
        <taxon>Streptophyta</taxon>
        <taxon>Embryophyta</taxon>
        <taxon>Tracheophyta</taxon>
        <taxon>Spermatophyta</taxon>
        <taxon>Magnoliopsida</taxon>
        <taxon>eudicotyledons</taxon>
        <taxon>Gunneridae</taxon>
        <taxon>Pentapetalae</taxon>
        <taxon>asterids</taxon>
        <taxon>Ericales</taxon>
        <taxon>Ericaceae</taxon>
        <taxon>Vaccinioideae</taxon>
        <taxon>Vaccinieae</taxon>
        <taxon>Vaccinium</taxon>
    </lineage>
</organism>
<keyword evidence="2" id="KW-1185">Reference proteome</keyword>
<name>A0ACB7XD69_9ERIC</name>